<keyword evidence="1 5" id="KW-0547">Nucleotide-binding</keyword>
<feature type="region of interest" description="Disordered" evidence="6">
    <location>
        <begin position="3165"/>
        <end position="3229"/>
    </location>
</feature>
<feature type="compositionally biased region" description="Acidic residues" evidence="6">
    <location>
        <begin position="1047"/>
        <end position="1059"/>
    </location>
</feature>
<feature type="compositionally biased region" description="Polar residues" evidence="6">
    <location>
        <begin position="1074"/>
        <end position="1085"/>
    </location>
</feature>
<dbReference type="Proteomes" id="UP001164746">
    <property type="component" value="Chromosome 15"/>
</dbReference>
<reference evidence="9" key="1">
    <citation type="submission" date="2022-11" db="EMBL/GenBank/DDBJ databases">
        <title>Centuries of genome instability and evolution in soft-shell clam transmissible cancer (bioRxiv).</title>
        <authorList>
            <person name="Hart S.F.M."/>
            <person name="Yonemitsu M.A."/>
            <person name="Giersch R.M."/>
            <person name="Beal B.F."/>
            <person name="Arriagada G."/>
            <person name="Davis B.W."/>
            <person name="Ostrander E.A."/>
            <person name="Goff S.P."/>
            <person name="Metzger M.J."/>
        </authorList>
    </citation>
    <scope>NUCLEOTIDE SEQUENCE</scope>
    <source>
        <strain evidence="9">MELC-2E11</strain>
        <tissue evidence="9">Siphon/mantle</tissue>
    </source>
</reference>
<feature type="region of interest" description="Disordered" evidence="6">
    <location>
        <begin position="997"/>
        <end position="1092"/>
    </location>
</feature>
<feature type="compositionally biased region" description="Acidic residues" evidence="6">
    <location>
        <begin position="1386"/>
        <end position="1398"/>
    </location>
</feature>
<feature type="compositionally biased region" description="Polar residues" evidence="6">
    <location>
        <begin position="3176"/>
        <end position="3185"/>
    </location>
</feature>
<dbReference type="InterPro" id="IPR011990">
    <property type="entry name" value="TPR-like_helical_dom_sf"/>
</dbReference>
<feature type="binding site" evidence="5">
    <location>
        <begin position="1338"/>
        <end position="1345"/>
    </location>
    <ligand>
        <name>ATP</name>
        <dbReference type="ChEBI" id="CHEBI:30616"/>
    </ligand>
</feature>
<feature type="compositionally biased region" description="Basic and acidic residues" evidence="6">
    <location>
        <begin position="2928"/>
        <end position="2938"/>
    </location>
</feature>
<gene>
    <name evidence="9" type="ORF">MAR_013300</name>
</gene>
<keyword evidence="10" id="KW-1185">Reference proteome</keyword>
<dbReference type="EMBL" id="CP111026">
    <property type="protein sequence ID" value="WAR27596.1"/>
    <property type="molecule type" value="Genomic_DNA"/>
</dbReference>
<accession>A0ABY7G8K5</accession>
<dbReference type="SUPFAM" id="SSF48403">
    <property type="entry name" value="Ankyrin repeat"/>
    <property type="match status" value="2"/>
</dbReference>
<keyword evidence="7" id="KW-0812">Transmembrane</keyword>
<dbReference type="SMART" id="SM00028">
    <property type="entry name" value="TPR"/>
    <property type="match status" value="5"/>
</dbReference>
<dbReference type="InterPro" id="IPR039904">
    <property type="entry name" value="TRANK1"/>
</dbReference>
<dbReference type="PANTHER" id="PTHR21529">
    <property type="entry name" value="MAMMARY TURMOR VIRUS RECEPTOR HOMOLOG 1, 2 MTVR1, 2"/>
    <property type="match status" value="1"/>
</dbReference>
<feature type="region of interest" description="Disordered" evidence="6">
    <location>
        <begin position="1385"/>
        <end position="1425"/>
    </location>
</feature>
<evidence type="ECO:0000256" key="2">
    <source>
        <dbReference type="ARBA" id="ARBA00022801"/>
    </source>
</evidence>
<organism evidence="9 10">
    <name type="scientific">Mya arenaria</name>
    <name type="common">Soft-shell clam</name>
    <dbReference type="NCBI Taxonomy" id="6604"/>
    <lineage>
        <taxon>Eukaryota</taxon>
        <taxon>Metazoa</taxon>
        <taxon>Spiralia</taxon>
        <taxon>Lophotrochozoa</taxon>
        <taxon>Mollusca</taxon>
        <taxon>Bivalvia</taxon>
        <taxon>Autobranchia</taxon>
        <taxon>Heteroconchia</taxon>
        <taxon>Euheterodonta</taxon>
        <taxon>Imparidentia</taxon>
        <taxon>Neoheterodontei</taxon>
        <taxon>Myida</taxon>
        <taxon>Myoidea</taxon>
        <taxon>Myidae</taxon>
        <taxon>Mya</taxon>
    </lineage>
</organism>
<name>A0ABY7G8K5_MYAAR</name>
<dbReference type="PANTHER" id="PTHR21529:SF4">
    <property type="entry name" value="TPR AND ANKYRIN REPEAT-CONTAINING PROTEIN 1"/>
    <property type="match status" value="1"/>
</dbReference>
<evidence type="ECO:0000256" key="1">
    <source>
        <dbReference type="ARBA" id="ARBA00022741"/>
    </source>
</evidence>
<dbReference type="Gene3D" id="3.40.50.300">
    <property type="entry name" value="P-loop containing nucleotide triphosphate hydrolases"/>
    <property type="match status" value="2"/>
</dbReference>
<evidence type="ECO:0000313" key="9">
    <source>
        <dbReference type="EMBL" id="WAR27596.1"/>
    </source>
</evidence>
<evidence type="ECO:0000256" key="3">
    <source>
        <dbReference type="ARBA" id="ARBA00022806"/>
    </source>
</evidence>
<dbReference type="InterPro" id="IPR027417">
    <property type="entry name" value="P-loop_NTPase"/>
</dbReference>
<evidence type="ECO:0000256" key="6">
    <source>
        <dbReference type="SAM" id="MobiDB-lite"/>
    </source>
</evidence>
<feature type="compositionally biased region" description="Polar residues" evidence="6">
    <location>
        <begin position="1000"/>
        <end position="1009"/>
    </location>
</feature>
<sequence length="3229" mass="368724">MYTKGNTLGPRAFIISETAQKALTIWAIFSHTYRCACMQSMSCNPMLDITEMPMQSKSFKYVFSGWSLTEASVAPTSTHLSRAADQSERSADTKSLVYLRMRRYKDSEQDASQAIAVCPSFIKRAMPYLIEGLHHANGDDGTQSDIVTFLTEIFALIPKAPRTDEEDVEIWYKVIAKLAAGHHWEGLGVVYGFYPNCQSVSLGTMLCELQDSAVKSWGEDLATCLIDNGASVDEIGQKNGIPTIHFVVKLSLRIKSLNLLNKVLDSLDEDKQNAQNADGNTALHILTILDKANSDIGLMVLECLLRCKCSTTIVNKYNKKPIDYLKEEDKAYPFLLNIEELKKDIEDLKNDGNNALKAKQYDKALKYYDDGIKISQKSKLLYKHAAILYSNCANGHWWHAKTLVTMGRMENAFTAYVDGFVKAEVNTDTKTQLIHCCNQLRFLDRELWPGILAKLSLVADWHSMAILIMGHGYDTKSRYGKKLIVETIEELCSGVAGSSNTRDVKCSTVFDFLGSCGEVKHVAHWLDATLLSVYFHGGQATFRSLYVSIKEILRLKDEGNIQFKKGQTQDAVHLYSEAINIFKNCGSQTAHTNFSQRDIAVLYGNRSEAFLKLQEFDLAYADAMDSVSFDGHWHKRHAWGVDLMRFLLECGSDRRTISLKIYQNSYHPSIHQNKPTNQGPEASLLLQAANQKEADSSLNIKAANRTSQKKHKPLSEDNVEDGYSRLAECLGQTHKSLRHENIAAKCVSSIVGKLAESHNPGFACSLSVVPVIRELSLLGAEDVKLQIVVNLLNSGASLGSDTVEVEHFRVVCELVKRGADISGMSVYKGDTPIHAATLIVLEKEKNLSMLEFLLDQYEESHEKYPHLDPEQSDKNGDCLFHLVTEALCRRTLSANYCNKDGKLPQHYIIKKNDRRLQFIRLATSVQPSREQTYLPKHQHKGNHSSSNLEELNDNSRPADRELSRETVPEVVKTVSVKEKRRKDIEGLIRLLPDSRHSVFSIDSSPSTKKGTIDGAGDSGNVGKAGKTDAGEDEMGSISEASAVKDTWEDELSSNSEIDDGTVLKANRYAEGNDAPSTKQSANSIDTLDDSADEDSFVSAYEELTSADTEVNNNGNVTRSNIACDNVVINTVDAVTEKGDHRFDTGKDGEFVDKAEEKLKVKTKDEKQAGVVSEQEGKGNDKNVVENVDTDIEEEQLVESDDEEEDQFIIDAQVFDNLEWEVECTAEVWKTLRDRHVTTELKQRIVHKIQLLASGDWQPHLCKKLRNVPATLNLFEAKFSKASSNDTEYHILKFYSFSSILVSHVLQNIETKVDFPFRVTDLEHAIINLESRAPILLLGRSGTGKTTCCMYRLWSQFHKYWMKAREADAPLLPRCVEFVHQEMVEILSEDEEEEPEEDSNTGRYESEGATARTSTPDPGVEPEDQMAEGDMSYDHLHQVFITKNAVLCNEVQKNFNELSHADDLMVEHVQHEDEALPPRLQDVEDYGFPMFVTSRQLLLMLDASIGQPYFFDRKEDGSLKVDIAGWTDLDGPLSFLPLLHEDSDAEDEAEEYIEEEEEVEEIQSGASGKKLKEIWPRIKKKAIYHPSLVWTEIMSFIKGSFEALSKPNGYLEKEEYFKLGRKRAPNFSEERDSIYSYFLKYEHFKKQNSLFDETDLVHDTFRRLRVLKWRPWVIHQIYVDETQDFTQAELCLLIRLCQNPNDMFLTGDTAQSIMRGISFRFSDLRSLFFQAKESMQAMGKTSAVEVPKQVYQLTHNYRSHAGILSLATSILELMVEFFPESFDRLQPDQGLFHGPQPILLESCSFGDLAVLLRGNRRKTSHIEFGAHQAILVVNDAARESIPEELRLGLVLTIYEAKGLEFDDVLLYNFFKDSQANKEWRVVTEYLERQLSQQTQTGARYVYDNLVQIDKDILAAPNRPRPLNFNPNQHKVLNSELKHLYTALTRARVNVWIFDEDDDKRAPMFEYFKARKLVKGLERGEDFMRHSLYTVAAKCFGMGGDHDRETASRLKDNPRKMRDEFLYAAELYLECNKPAKAALCLQNAKERELAAELFEKLGQFEKAAEIYRRMKQPRDSSRCYEQLGNFNKALDVLSENENYDMAIDTLRRAAELFHKYKNEDKMLEAVEKFQHVNDRVEFLRNRGYILQAAKIREANGDLDGAAKMLLMHGWLEEAILMARKTLDEHTIATCLLAKCRYLSHKQGKPETDLAALTSCFNAMAQEAADMFKACGDQDGLGCVLLLQADTSGEDVLISKALQAFQEAKPFENIAGSVACCEWLVNKGKLTEDETLKTVIKGIGHMFNLCIALMYPHRSANMERVRKYEQFYGLHPCSQDKVEIHPKERPLCLGMLPDLFKSKGDKSKRRLEVMKTAAHESVVEYLLKQTTLWLEPLWNKLEARREKVLECENYSMGMECEESGNVDNGCNKLHRAQTKDDFRLMIEADLMLIEFEATVQSGAIYFRKNCPVKLIPAVEEFIGEGERDFSWKYRAVTKLWEDLMPKGGHPFLIDYDSKQLLDHIVRNDKIQGHLRRYLQEKWVKAVKENRRLKCLAVRETDVFLVFQMGFYMFRLNFGREKLDRTPNAEMLKLENELDREISEKKKPIEFKGSMRFYSLMMDPDKYGNMNVQCIARRFADAYEHLISYNPYEAVFSYGKFVKLLLGKMGLDFHDIGLYIMWMEFYAVLAFLVIAKLKSQNFRNFLFVAPSHYISLLKFIGAMLPSHASNKSLVEIVHAWKPSYSQSRSGDGHMQERLKYIAFAVAGFGFREFKMMKILVERCQGEPTLYASIERLLILAMTLVCNISKTVPIENETSLMRMMCHANLPSDAPSRMHQSVRGLQDCNGIADVAGVLMNLLKVRGRGEEMLVCSWKGDRKKDPLEMVSVAASMDLFNSSFFKTEATLNAMWLQHQVEHQDQETMEGMPEVEEQQTEEELRQSRQEKQDQEQRELKIWAVNAIARWYRNIMEVRMSKDVKKPENQAMLSAIKIDETHCGICGVFFEQILKERLKLESSVVVGDESVLNETTVDGASKQRSFETANNPWEKEQEIKPISEEQRRQRMAGIHKAHKKQNSHSQKYQEFHRFKTDYNEVVEPQLKKIREFVYDSGVGLDKPQYVEQHYKRHKMEIERMLRLISQIEQEIHLQITSHRWAGAGRVGQNLTELMTDFQTVEPFDEEDRSRQASSASNGMTMQGRAMSENDDLEDIETVVEEPSVHVRKRDPKPRRKGKQRLHNR</sequence>
<dbReference type="Pfam" id="PF00580">
    <property type="entry name" value="UvrD-helicase"/>
    <property type="match status" value="1"/>
</dbReference>
<evidence type="ECO:0000256" key="7">
    <source>
        <dbReference type="SAM" id="Phobius"/>
    </source>
</evidence>
<evidence type="ECO:0000256" key="5">
    <source>
        <dbReference type="PROSITE-ProRule" id="PRU00560"/>
    </source>
</evidence>
<feature type="region of interest" description="Disordered" evidence="6">
    <location>
        <begin position="927"/>
        <end position="966"/>
    </location>
</feature>
<feature type="transmembrane region" description="Helical" evidence="7">
    <location>
        <begin position="2668"/>
        <end position="2686"/>
    </location>
</feature>
<dbReference type="PROSITE" id="PS51198">
    <property type="entry name" value="UVRD_HELICASE_ATP_BIND"/>
    <property type="match status" value="1"/>
</dbReference>
<keyword evidence="3 5" id="KW-0347">Helicase</keyword>
<protein>
    <submittedName>
        <fullName evidence="9">TRNK1-like protein</fullName>
    </submittedName>
</protein>
<feature type="compositionally biased region" description="Basic residues" evidence="6">
    <location>
        <begin position="3210"/>
        <end position="3229"/>
    </location>
</feature>
<keyword evidence="7" id="KW-1133">Transmembrane helix</keyword>
<dbReference type="InterPro" id="IPR014016">
    <property type="entry name" value="UvrD-like_ATP-bd"/>
</dbReference>
<dbReference type="InterPro" id="IPR019734">
    <property type="entry name" value="TPR_rpt"/>
</dbReference>
<keyword evidence="7" id="KW-0472">Membrane</keyword>
<proteinExistence type="predicted"/>
<evidence type="ECO:0000259" key="8">
    <source>
        <dbReference type="PROSITE" id="PS51198"/>
    </source>
</evidence>
<dbReference type="Gene3D" id="1.25.40.20">
    <property type="entry name" value="Ankyrin repeat-containing domain"/>
    <property type="match status" value="2"/>
</dbReference>
<feature type="domain" description="UvrD-like helicase ATP-binding" evidence="8">
    <location>
        <begin position="1317"/>
        <end position="1759"/>
    </location>
</feature>
<dbReference type="SUPFAM" id="SSF52540">
    <property type="entry name" value="P-loop containing nucleoside triphosphate hydrolases"/>
    <property type="match status" value="1"/>
</dbReference>
<evidence type="ECO:0000256" key="4">
    <source>
        <dbReference type="ARBA" id="ARBA00022840"/>
    </source>
</evidence>
<keyword evidence="2 5" id="KW-0378">Hydrolase</keyword>
<dbReference type="InterPro" id="IPR036770">
    <property type="entry name" value="Ankyrin_rpt-contain_sf"/>
</dbReference>
<feature type="compositionally biased region" description="Acidic residues" evidence="6">
    <location>
        <begin position="3193"/>
        <end position="3204"/>
    </location>
</feature>
<feature type="transmembrane region" description="Helical" evidence="7">
    <location>
        <begin position="2698"/>
        <end position="2716"/>
    </location>
</feature>
<evidence type="ECO:0000313" key="10">
    <source>
        <dbReference type="Proteomes" id="UP001164746"/>
    </source>
</evidence>
<feature type="region of interest" description="Disordered" evidence="6">
    <location>
        <begin position="2909"/>
        <end position="2938"/>
    </location>
</feature>
<dbReference type="Gene3D" id="1.25.40.10">
    <property type="entry name" value="Tetratricopeptide repeat domain"/>
    <property type="match status" value="3"/>
</dbReference>
<dbReference type="SUPFAM" id="SSF48452">
    <property type="entry name" value="TPR-like"/>
    <property type="match status" value="2"/>
</dbReference>
<feature type="compositionally biased region" description="Basic and acidic residues" evidence="6">
    <location>
        <begin position="956"/>
        <end position="966"/>
    </location>
</feature>
<keyword evidence="4 5" id="KW-0067">ATP-binding</keyword>